<keyword evidence="3" id="KW-1185">Reference proteome</keyword>
<dbReference type="SUPFAM" id="SSF50630">
    <property type="entry name" value="Acid proteases"/>
    <property type="match status" value="1"/>
</dbReference>
<feature type="region of interest" description="Disordered" evidence="1">
    <location>
        <begin position="209"/>
        <end position="239"/>
    </location>
</feature>
<evidence type="ECO:0000256" key="1">
    <source>
        <dbReference type="SAM" id="MobiDB-lite"/>
    </source>
</evidence>
<dbReference type="Proteomes" id="UP000789508">
    <property type="component" value="Unassembled WGS sequence"/>
</dbReference>
<name>A0A9N9HQB2_9GLOM</name>
<protein>
    <submittedName>
        <fullName evidence="2">7447_t:CDS:1</fullName>
    </submittedName>
</protein>
<gene>
    <name evidence="2" type="ORF">ALEPTO_LOCUS11557</name>
</gene>
<sequence length="366" mass="41429">VPVADERTGQKFSDKPKVKTSQKGALVRRKRIGEEPPQISALIPRYSIIADIRDKPANITISQLLQEVPSMQVELSKSLRKSKVLKKKARTFVNLQPTPKSTNLYCDAVVHEKVIPLIVDSGSSGSVVASHLLSELGIKVERPSTVNMVNVYGQSKKAIGEISEFPFSVGGVVVPIDVVVTDALSYQAIVGNDWLSKFRKLHHTPIQDDRLPKITKAQPVEDSSEESESGEKTETEYEEEELDDRLFGFFEDEHTVFQYQRSNGRGAGEAWWNMDGDEDYLPEDNFSDFDDNDEDSDPKFFFEEVEESSRELDIGDLWDDDHDKLEELLVGYDDLFAWTPQELGRTDFVTHSIHTEGALPIKQRYY</sequence>
<dbReference type="Pfam" id="PF13650">
    <property type="entry name" value="Asp_protease_2"/>
    <property type="match status" value="1"/>
</dbReference>
<accession>A0A9N9HQB2</accession>
<feature type="region of interest" description="Disordered" evidence="1">
    <location>
        <begin position="1"/>
        <end position="30"/>
    </location>
</feature>
<evidence type="ECO:0000313" key="2">
    <source>
        <dbReference type="EMBL" id="CAG8700560.1"/>
    </source>
</evidence>
<comment type="caution">
    <text evidence="2">The sequence shown here is derived from an EMBL/GenBank/DDBJ whole genome shotgun (WGS) entry which is preliminary data.</text>
</comment>
<dbReference type="AlphaFoldDB" id="A0A9N9HQB2"/>
<dbReference type="OrthoDB" id="2442646at2759"/>
<dbReference type="Gene3D" id="2.40.70.10">
    <property type="entry name" value="Acid Proteases"/>
    <property type="match status" value="1"/>
</dbReference>
<feature type="non-terminal residue" evidence="2">
    <location>
        <position position="1"/>
    </location>
</feature>
<feature type="non-terminal residue" evidence="2">
    <location>
        <position position="366"/>
    </location>
</feature>
<evidence type="ECO:0000313" key="3">
    <source>
        <dbReference type="Proteomes" id="UP000789508"/>
    </source>
</evidence>
<reference evidence="2" key="1">
    <citation type="submission" date="2021-06" db="EMBL/GenBank/DDBJ databases">
        <authorList>
            <person name="Kallberg Y."/>
            <person name="Tangrot J."/>
            <person name="Rosling A."/>
        </authorList>
    </citation>
    <scope>NUCLEOTIDE SEQUENCE</scope>
    <source>
        <strain evidence="2">FL130A</strain>
    </source>
</reference>
<proteinExistence type="predicted"/>
<dbReference type="EMBL" id="CAJVPS010019303">
    <property type="protein sequence ID" value="CAG8700560.1"/>
    <property type="molecule type" value="Genomic_DNA"/>
</dbReference>
<dbReference type="InterPro" id="IPR021109">
    <property type="entry name" value="Peptidase_aspartic_dom_sf"/>
</dbReference>
<organism evidence="2 3">
    <name type="scientific">Ambispora leptoticha</name>
    <dbReference type="NCBI Taxonomy" id="144679"/>
    <lineage>
        <taxon>Eukaryota</taxon>
        <taxon>Fungi</taxon>
        <taxon>Fungi incertae sedis</taxon>
        <taxon>Mucoromycota</taxon>
        <taxon>Glomeromycotina</taxon>
        <taxon>Glomeromycetes</taxon>
        <taxon>Archaeosporales</taxon>
        <taxon>Ambisporaceae</taxon>
        <taxon>Ambispora</taxon>
    </lineage>
</organism>
<feature type="compositionally biased region" description="Basic and acidic residues" evidence="1">
    <location>
        <begin position="1"/>
        <end position="17"/>
    </location>
</feature>